<protein>
    <submittedName>
        <fullName evidence="1">Uncharacterized protein</fullName>
    </submittedName>
</protein>
<dbReference type="RefSeq" id="WP_165933317.1">
    <property type="nucleotide sequence ID" value="NZ_CBDFBJ010000236.1"/>
</dbReference>
<dbReference type="EMBL" id="JAAQWE010000032">
    <property type="protein sequence ID" value="NMY00012.1"/>
    <property type="molecule type" value="Genomic_DNA"/>
</dbReference>
<dbReference type="GeneID" id="96996895"/>
<name>A0A7Y1F5R1_PSEVE</name>
<accession>A0A7Y1F5R1</accession>
<sequence>MSLDLCLEADSTLTISTLSKALANAGAWEIEKTQRPAQFKITEQTQSIYPLANTLVSSKAG</sequence>
<dbReference type="Proteomes" id="UP000552560">
    <property type="component" value="Unassembled WGS sequence"/>
</dbReference>
<organism evidence="1 2">
    <name type="scientific">Pseudomonas veronii</name>
    <dbReference type="NCBI Taxonomy" id="76761"/>
    <lineage>
        <taxon>Bacteria</taxon>
        <taxon>Pseudomonadati</taxon>
        <taxon>Pseudomonadota</taxon>
        <taxon>Gammaproteobacteria</taxon>
        <taxon>Pseudomonadales</taxon>
        <taxon>Pseudomonadaceae</taxon>
        <taxon>Pseudomonas</taxon>
    </lineage>
</organism>
<dbReference type="AlphaFoldDB" id="A0A7Y1F5R1"/>
<gene>
    <name evidence="1" type="ORF">HBO43_25830</name>
</gene>
<proteinExistence type="predicted"/>
<evidence type="ECO:0000313" key="2">
    <source>
        <dbReference type="Proteomes" id="UP000552560"/>
    </source>
</evidence>
<evidence type="ECO:0000313" key="1">
    <source>
        <dbReference type="EMBL" id="NMY00012.1"/>
    </source>
</evidence>
<reference evidence="1 2" key="1">
    <citation type="journal article" date="2020" name="Front. Microbiol.">
        <title>Genetic Organization of the aprX-lipA2 Operon Affects the Proteolytic Potential of Pseudomonas Species in Milk.</title>
        <authorList>
            <person name="Maier C."/>
            <person name="Huptas C."/>
            <person name="von Neubeck M."/>
            <person name="Scherer S."/>
            <person name="Wenning M."/>
            <person name="Lucking G."/>
        </authorList>
    </citation>
    <scope>NUCLEOTIDE SEQUENCE [LARGE SCALE GENOMIC DNA]</scope>
    <source>
        <strain evidence="1 2">WS 4671</strain>
    </source>
</reference>
<comment type="caution">
    <text evidence="1">The sequence shown here is derived from an EMBL/GenBank/DDBJ whole genome shotgun (WGS) entry which is preliminary data.</text>
</comment>